<organism evidence="1 2">
    <name type="scientific">Sphingobium indicum F2</name>
    <dbReference type="NCBI Taxonomy" id="1450518"/>
    <lineage>
        <taxon>Bacteria</taxon>
        <taxon>Pseudomonadati</taxon>
        <taxon>Pseudomonadota</taxon>
        <taxon>Alphaproteobacteria</taxon>
        <taxon>Sphingomonadales</taxon>
        <taxon>Sphingomonadaceae</taxon>
        <taxon>Sphingobium</taxon>
    </lineage>
</organism>
<dbReference type="Proteomes" id="UP000028135">
    <property type="component" value="Unassembled WGS sequence"/>
</dbReference>
<evidence type="ECO:0000313" key="1">
    <source>
        <dbReference type="EMBL" id="KER36702.1"/>
    </source>
</evidence>
<proteinExistence type="predicted"/>
<dbReference type="RefSeq" id="WP_020820945.1">
    <property type="nucleotide sequence ID" value="NZ_JANF02000048.1"/>
</dbReference>
<dbReference type="EMBL" id="JANF02000048">
    <property type="protein sequence ID" value="KER36702.1"/>
    <property type="molecule type" value="Genomic_DNA"/>
</dbReference>
<reference evidence="1 2" key="1">
    <citation type="submission" date="2014-05" db="EMBL/GenBank/DDBJ databases">
        <title>Genome Announcement of Sphingobium lucknowense F2.</title>
        <authorList>
            <person name="Lal R."/>
            <person name="Negi V."/>
            <person name="Lata P."/>
            <person name="Sangwan N."/>
            <person name="Gupta S.K."/>
            <person name="Rao D.L.N."/>
            <person name="Das S."/>
        </authorList>
    </citation>
    <scope>NUCLEOTIDE SEQUENCE [LARGE SCALE GENOMIC DNA]</scope>
    <source>
        <strain evidence="1 2">F2</strain>
    </source>
</reference>
<accession>A0A8E0WSQ8</accession>
<name>A0A8E0WSQ8_9SPHN</name>
<dbReference type="AlphaFoldDB" id="A0A8E0WSQ8"/>
<protein>
    <submittedName>
        <fullName evidence="1">Uncharacterized protein</fullName>
    </submittedName>
</protein>
<evidence type="ECO:0000313" key="2">
    <source>
        <dbReference type="Proteomes" id="UP000028135"/>
    </source>
</evidence>
<comment type="caution">
    <text evidence="1">The sequence shown here is derived from an EMBL/GenBank/DDBJ whole genome shotgun (WGS) entry which is preliminary data.</text>
</comment>
<sequence length="104" mass="11968">MIFSKLIRIAAVLRRANGERWNTGDLAVCIRANWGEAVPESPKVDDLLRVKQVCMNGLFLHFEGKPSHLCWESCAFRKVVPDNRAAVDEEWVEQLQHLRRKEPA</sequence>
<gene>
    <name evidence="1" type="ORF">AL00_09525</name>
</gene>